<gene>
    <name evidence="1" type="ORF">UT24_C0026G0004</name>
</gene>
<reference evidence="1 2" key="1">
    <citation type="journal article" date="2015" name="Nature">
        <title>rRNA introns, odd ribosomes, and small enigmatic genomes across a large radiation of phyla.</title>
        <authorList>
            <person name="Brown C.T."/>
            <person name="Hug L.A."/>
            <person name="Thomas B.C."/>
            <person name="Sharon I."/>
            <person name="Castelle C.J."/>
            <person name="Singh A."/>
            <person name="Wilkins M.J."/>
            <person name="Williams K.H."/>
            <person name="Banfield J.F."/>
        </authorList>
    </citation>
    <scope>NUCLEOTIDE SEQUENCE [LARGE SCALE GENOMIC DNA]</scope>
</reference>
<dbReference type="AlphaFoldDB" id="A0A0G0M4T2"/>
<protein>
    <submittedName>
        <fullName evidence="1">Uncharacterized protein</fullName>
    </submittedName>
</protein>
<dbReference type="EMBL" id="LBWB01000026">
    <property type="protein sequence ID" value="KKQ99173.1"/>
    <property type="molecule type" value="Genomic_DNA"/>
</dbReference>
<name>A0A0G0M4T2_9BACT</name>
<proteinExistence type="predicted"/>
<comment type="caution">
    <text evidence="1">The sequence shown here is derived from an EMBL/GenBank/DDBJ whole genome shotgun (WGS) entry which is preliminary data.</text>
</comment>
<evidence type="ECO:0000313" key="2">
    <source>
        <dbReference type="Proteomes" id="UP000033881"/>
    </source>
</evidence>
<sequence length="147" mass="16995">MLLKDNKLFELPSLLAGSFSGLDRLEISYNILILKEVLQREDTGDIELVCQAKNGPEEKRGGIRFSVDDRSKKDILYHWFKRLLGKDIETIYNSDFTFGGKICPACGDEMFKSMEPKVANLAGINSKFPNQTEYWRCRNNKCEYREK</sequence>
<accession>A0A0G0M4T2</accession>
<dbReference type="STRING" id="1618574.UT24_C0026G0004"/>
<dbReference type="Proteomes" id="UP000033881">
    <property type="component" value="Unassembled WGS sequence"/>
</dbReference>
<evidence type="ECO:0000313" key="1">
    <source>
        <dbReference type="EMBL" id="KKQ99173.1"/>
    </source>
</evidence>
<organism evidence="1 2">
    <name type="scientific">Candidatus Woesebacteria bacterium GW2011_GWB1_39_12</name>
    <dbReference type="NCBI Taxonomy" id="1618574"/>
    <lineage>
        <taxon>Bacteria</taxon>
        <taxon>Candidatus Woeseibacteriota</taxon>
    </lineage>
</organism>